<dbReference type="GO" id="GO:0009307">
    <property type="term" value="P:DNA restriction-modification system"/>
    <property type="evidence" value="ECO:0007669"/>
    <property type="project" value="UniProtKB-KW"/>
</dbReference>
<dbReference type="InterPro" id="IPR018117">
    <property type="entry name" value="C5_DNA_meth_AS"/>
</dbReference>
<name>A0A5N6MEX3_9MICC</name>
<keyword evidence="3 5" id="KW-0949">S-adenosyl-L-methionine</keyword>
<evidence type="ECO:0000256" key="4">
    <source>
        <dbReference type="ARBA" id="ARBA00022747"/>
    </source>
</evidence>
<dbReference type="Pfam" id="PF00145">
    <property type="entry name" value="DNA_methylase"/>
    <property type="match status" value="1"/>
</dbReference>
<proteinExistence type="inferred from homology"/>
<dbReference type="InterPro" id="IPR001525">
    <property type="entry name" value="C5_MeTfrase"/>
</dbReference>
<gene>
    <name evidence="8" type="primary">dcm</name>
    <name evidence="8" type="ORF">GD627_11950</name>
</gene>
<dbReference type="EC" id="2.1.1.37" evidence="7"/>
<evidence type="ECO:0000256" key="5">
    <source>
        <dbReference type="PROSITE-ProRule" id="PRU01016"/>
    </source>
</evidence>
<dbReference type="PROSITE" id="PS51679">
    <property type="entry name" value="SAM_MT_C5"/>
    <property type="match status" value="1"/>
</dbReference>
<accession>A0A5N6MEX3</accession>
<keyword evidence="4" id="KW-0680">Restriction system</keyword>
<dbReference type="PROSITE" id="PS00094">
    <property type="entry name" value="C5_MTASE_1"/>
    <property type="match status" value="1"/>
</dbReference>
<evidence type="ECO:0000256" key="3">
    <source>
        <dbReference type="ARBA" id="ARBA00022691"/>
    </source>
</evidence>
<feature type="active site" evidence="5">
    <location>
        <position position="73"/>
    </location>
</feature>
<dbReference type="NCBIfam" id="TIGR00675">
    <property type="entry name" value="dcm"/>
    <property type="match status" value="1"/>
</dbReference>
<dbReference type="GO" id="GO:0003677">
    <property type="term" value="F:DNA binding"/>
    <property type="evidence" value="ECO:0007669"/>
    <property type="project" value="TreeGrafter"/>
</dbReference>
<dbReference type="InterPro" id="IPR050390">
    <property type="entry name" value="C5-Methyltransferase"/>
</dbReference>
<evidence type="ECO:0000313" key="9">
    <source>
        <dbReference type="Proteomes" id="UP000326852"/>
    </source>
</evidence>
<dbReference type="Gene3D" id="3.90.120.10">
    <property type="entry name" value="DNA Methylase, subunit A, domain 2"/>
    <property type="match status" value="1"/>
</dbReference>
<dbReference type="SUPFAM" id="SSF53335">
    <property type="entry name" value="S-adenosyl-L-methionine-dependent methyltransferases"/>
    <property type="match status" value="1"/>
</dbReference>
<organism evidence="8 9">
    <name type="scientific">Arthrobacter yangruifuii</name>
    <dbReference type="NCBI Taxonomy" id="2606616"/>
    <lineage>
        <taxon>Bacteria</taxon>
        <taxon>Bacillati</taxon>
        <taxon>Actinomycetota</taxon>
        <taxon>Actinomycetes</taxon>
        <taxon>Micrococcales</taxon>
        <taxon>Micrococcaceae</taxon>
        <taxon>Arthrobacter</taxon>
    </lineage>
</organism>
<dbReference type="RefSeq" id="WP_152272692.1">
    <property type="nucleotide sequence ID" value="NZ_VTFX01000005.1"/>
</dbReference>
<keyword evidence="2 5" id="KW-0808">Transferase</keyword>
<dbReference type="PANTHER" id="PTHR10629">
    <property type="entry name" value="CYTOSINE-SPECIFIC METHYLTRANSFERASE"/>
    <property type="match status" value="1"/>
</dbReference>
<evidence type="ECO:0000256" key="7">
    <source>
        <dbReference type="RuleBase" id="RU000417"/>
    </source>
</evidence>
<dbReference type="GO" id="GO:0003886">
    <property type="term" value="F:DNA (cytosine-5-)-methyltransferase activity"/>
    <property type="evidence" value="ECO:0007669"/>
    <property type="project" value="UniProtKB-EC"/>
</dbReference>
<dbReference type="PANTHER" id="PTHR10629:SF52">
    <property type="entry name" value="DNA (CYTOSINE-5)-METHYLTRANSFERASE 1"/>
    <property type="match status" value="1"/>
</dbReference>
<keyword evidence="1 5" id="KW-0489">Methyltransferase</keyword>
<dbReference type="PRINTS" id="PR00105">
    <property type="entry name" value="C5METTRFRASE"/>
</dbReference>
<evidence type="ECO:0000256" key="2">
    <source>
        <dbReference type="ARBA" id="ARBA00022679"/>
    </source>
</evidence>
<dbReference type="PROSITE" id="PS00095">
    <property type="entry name" value="C5_MTASE_2"/>
    <property type="match status" value="1"/>
</dbReference>
<comment type="similarity">
    <text evidence="5 6">Belongs to the class I-like SAM-binding methyltransferase superfamily. C5-methyltransferase family.</text>
</comment>
<comment type="caution">
    <text evidence="8">The sequence shown here is derived from an EMBL/GenBank/DDBJ whole genome shotgun (WGS) entry which is preliminary data.</text>
</comment>
<evidence type="ECO:0000313" key="8">
    <source>
        <dbReference type="EMBL" id="KAD3515016.1"/>
    </source>
</evidence>
<evidence type="ECO:0000256" key="6">
    <source>
        <dbReference type="RuleBase" id="RU000416"/>
    </source>
</evidence>
<dbReference type="GO" id="GO:0044027">
    <property type="term" value="P:negative regulation of gene expression via chromosomal CpG island methylation"/>
    <property type="evidence" value="ECO:0007669"/>
    <property type="project" value="TreeGrafter"/>
</dbReference>
<dbReference type="GO" id="GO:0032259">
    <property type="term" value="P:methylation"/>
    <property type="evidence" value="ECO:0007669"/>
    <property type="project" value="UniProtKB-KW"/>
</dbReference>
<dbReference type="Proteomes" id="UP000326852">
    <property type="component" value="Unassembled WGS sequence"/>
</dbReference>
<dbReference type="InterPro" id="IPR029063">
    <property type="entry name" value="SAM-dependent_MTases_sf"/>
</dbReference>
<dbReference type="EMBL" id="VTFX01000005">
    <property type="protein sequence ID" value="KAD3515016.1"/>
    <property type="molecule type" value="Genomic_DNA"/>
</dbReference>
<protein>
    <recommendedName>
        <fullName evidence="7">Cytosine-specific methyltransferase</fullName>
        <ecNumber evidence="7">2.1.1.37</ecNumber>
    </recommendedName>
</protein>
<reference evidence="8 9" key="1">
    <citation type="submission" date="2019-08" db="EMBL/GenBank/DDBJ databases">
        <title>Arthrobacter sp. nov., isolated from plateau pika and Tibetan wild ass.</title>
        <authorList>
            <person name="Ge Y."/>
        </authorList>
    </citation>
    <scope>NUCLEOTIDE SEQUENCE [LARGE SCALE GENOMIC DNA]</scope>
    <source>
        <strain evidence="8 9">785</strain>
    </source>
</reference>
<dbReference type="AlphaFoldDB" id="A0A5N6MEX3"/>
<dbReference type="Gene3D" id="3.40.50.150">
    <property type="entry name" value="Vaccinia Virus protein VP39"/>
    <property type="match status" value="1"/>
</dbReference>
<evidence type="ECO:0000256" key="1">
    <source>
        <dbReference type="ARBA" id="ARBA00022603"/>
    </source>
</evidence>
<keyword evidence="9" id="KW-1185">Reference proteome</keyword>
<sequence>MHTMIDLFAGCGGMTQGFTEAGFKPALAVEFNLWAAATYAANFGESHTFYGDIADLKTEDIPKADLVIGGPPCQGFSNLGSKDIDDPRNQLWKQYVRVVQASSPKVFVLENVDRFMKSSEFQLLLTEVESGSLQDYELSYGHLNAADYGVAQRRIRTIVIGSRVGKIDLPTPTHTRNPGEGSDLLPWVGTKERIWGLPEKPVTTMLPESQTEYFGVQIPGPFKAKDLHIGRNPTDLSLQRYDYVPPGGGRFDVPRDLLPRCWREKTTGTTDVMGRMRWDLPSHTIRTEFFKPEKGSYLHPQWDEAGNHRVNRPITHLEAALLQDFPETFEWCGTKIEIARQIGNAVPVGLAHAIATHVRRALDKP</sequence>
<dbReference type="InterPro" id="IPR031303">
    <property type="entry name" value="C5_meth_CS"/>
</dbReference>
<comment type="catalytic activity">
    <reaction evidence="7">
        <text>a 2'-deoxycytidine in DNA + S-adenosyl-L-methionine = a 5-methyl-2'-deoxycytidine in DNA + S-adenosyl-L-homocysteine + H(+)</text>
        <dbReference type="Rhea" id="RHEA:13681"/>
        <dbReference type="Rhea" id="RHEA-COMP:11369"/>
        <dbReference type="Rhea" id="RHEA-COMP:11370"/>
        <dbReference type="ChEBI" id="CHEBI:15378"/>
        <dbReference type="ChEBI" id="CHEBI:57856"/>
        <dbReference type="ChEBI" id="CHEBI:59789"/>
        <dbReference type="ChEBI" id="CHEBI:85452"/>
        <dbReference type="ChEBI" id="CHEBI:85454"/>
        <dbReference type="EC" id="2.1.1.37"/>
    </reaction>
</comment>